<keyword evidence="2" id="KW-1185">Reference proteome</keyword>
<reference evidence="1" key="1">
    <citation type="submission" date="2023-10" db="EMBL/GenBank/DDBJ databases">
        <authorList>
            <person name="Domelevo Entfellner J.-B."/>
        </authorList>
    </citation>
    <scope>NUCLEOTIDE SEQUENCE</scope>
</reference>
<protein>
    <submittedName>
        <fullName evidence="1">Uncharacterized protein</fullName>
    </submittedName>
</protein>
<organism evidence="1 2">
    <name type="scientific">Sphenostylis stenocarpa</name>
    <dbReference type="NCBI Taxonomy" id="92480"/>
    <lineage>
        <taxon>Eukaryota</taxon>
        <taxon>Viridiplantae</taxon>
        <taxon>Streptophyta</taxon>
        <taxon>Embryophyta</taxon>
        <taxon>Tracheophyta</taxon>
        <taxon>Spermatophyta</taxon>
        <taxon>Magnoliopsida</taxon>
        <taxon>eudicotyledons</taxon>
        <taxon>Gunneridae</taxon>
        <taxon>Pentapetalae</taxon>
        <taxon>rosids</taxon>
        <taxon>fabids</taxon>
        <taxon>Fabales</taxon>
        <taxon>Fabaceae</taxon>
        <taxon>Papilionoideae</taxon>
        <taxon>50 kb inversion clade</taxon>
        <taxon>NPAAA clade</taxon>
        <taxon>indigoferoid/millettioid clade</taxon>
        <taxon>Phaseoleae</taxon>
        <taxon>Sphenostylis</taxon>
    </lineage>
</organism>
<evidence type="ECO:0000313" key="1">
    <source>
        <dbReference type="EMBL" id="CAJ1978932.1"/>
    </source>
</evidence>
<dbReference type="AlphaFoldDB" id="A0AA87B9G0"/>
<dbReference type="Gramene" id="rna-AYBTSS11_LOCUS31138">
    <property type="protein sequence ID" value="CAJ1978932.1"/>
    <property type="gene ID" value="gene-AYBTSS11_LOCUS31138"/>
</dbReference>
<evidence type="ECO:0000313" key="2">
    <source>
        <dbReference type="Proteomes" id="UP001189624"/>
    </source>
</evidence>
<sequence>MQEERLKASVVLKREKRVACPYMHLPLADIQIEPLQWRFLEIRESKETFMVVDHSFIQNLWEYCFSNLDTLYPQGFTPKK</sequence>
<gene>
    <name evidence="1" type="ORF">AYBTSS11_LOCUS31138</name>
</gene>
<accession>A0AA87B9G0</accession>
<dbReference type="Proteomes" id="UP001189624">
    <property type="component" value="Chromosome 11"/>
</dbReference>
<name>A0AA87B9G0_9FABA</name>
<proteinExistence type="predicted"/>
<dbReference type="EMBL" id="OY731408">
    <property type="protein sequence ID" value="CAJ1978932.1"/>
    <property type="molecule type" value="Genomic_DNA"/>
</dbReference>